<dbReference type="NCBIfam" id="TIGR03433">
    <property type="entry name" value="padR_acidobact"/>
    <property type="match status" value="1"/>
</dbReference>
<dbReference type="PANTHER" id="PTHR33169:SF14">
    <property type="entry name" value="TRANSCRIPTIONAL REGULATOR RV3488"/>
    <property type="match status" value="1"/>
</dbReference>
<name>A0AAF0A1K0_9BACT</name>
<dbReference type="KEGG" id="slom:PXH66_22365"/>
<dbReference type="AlphaFoldDB" id="A0AAF0A1K0"/>
<dbReference type="InterPro" id="IPR052509">
    <property type="entry name" value="Metal_resp_DNA-bind_regulator"/>
</dbReference>
<dbReference type="InterPro" id="IPR036390">
    <property type="entry name" value="WH_DNA-bd_sf"/>
</dbReference>
<dbReference type="Proteomes" id="UP001218638">
    <property type="component" value="Chromosome"/>
</dbReference>
<keyword evidence="3" id="KW-1185">Reference proteome</keyword>
<dbReference type="Gene3D" id="1.10.10.10">
    <property type="entry name" value="Winged helix-like DNA-binding domain superfamily/Winged helix DNA-binding domain"/>
    <property type="match status" value="1"/>
</dbReference>
<feature type="domain" description="Transcription regulator PadR N-terminal" evidence="1">
    <location>
        <begin position="17"/>
        <end position="90"/>
    </location>
</feature>
<evidence type="ECO:0000313" key="2">
    <source>
        <dbReference type="EMBL" id="WED65092.1"/>
    </source>
</evidence>
<reference evidence="2" key="1">
    <citation type="submission" date="2023-03" db="EMBL/GenBank/DDBJ databases">
        <title>Lomoglobus Profundus gen. nov., sp. nov., a novel member of the phylum Verrucomicrobia, isolated from deep-marine sediment of South China Sea.</title>
        <authorList>
            <person name="Ahmad T."/>
            <person name="Ishaq S.E."/>
            <person name="Wang F."/>
        </authorList>
    </citation>
    <scope>NUCLEOTIDE SEQUENCE</scope>
    <source>
        <strain evidence="2">LMO-M01</strain>
    </source>
</reference>
<dbReference type="Pfam" id="PF03551">
    <property type="entry name" value="PadR"/>
    <property type="match status" value="1"/>
</dbReference>
<dbReference type="InterPro" id="IPR017799">
    <property type="entry name" value="Tscrpt_reg_PadR_acidobac-type"/>
</dbReference>
<organism evidence="2 3">
    <name type="scientific">Synoicihabitans lomoniglobus</name>
    <dbReference type="NCBI Taxonomy" id="2909285"/>
    <lineage>
        <taxon>Bacteria</taxon>
        <taxon>Pseudomonadati</taxon>
        <taxon>Verrucomicrobiota</taxon>
        <taxon>Opitutia</taxon>
        <taxon>Opitutales</taxon>
        <taxon>Opitutaceae</taxon>
        <taxon>Synoicihabitans</taxon>
    </lineage>
</organism>
<evidence type="ECO:0000313" key="3">
    <source>
        <dbReference type="Proteomes" id="UP001218638"/>
    </source>
</evidence>
<protein>
    <submittedName>
        <fullName evidence="2">PadR family transcriptional regulator</fullName>
    </submittedName>
</protein>
<accession>A0AAF0A1K0</accession>
<proteinExistence type="predicted"/>
<dbReference type="RefSeq" id="WP_330929478.1">
    <property type="nucleotide sequence ID" value="NZ_CP119075.1"/>
</dbReference>
<dbReference type="InterPro" id="IPR005149">
    <property type="entry name" value="Tscrpt_reg_PadR_N"/>
</dbReference>
<dbReference type="PANTHER" id="PTHR33169">
    <property type="entry name" value="PADR-FAMILY TRANSCRIPTIONAL REGULATOR"/>
    <property type="match status" value="1"/>
</dbReference>
<dbReference type="SUPFAM" id="SSF46785">
    <property type="entry name" value="Winged helix' DNA-binding domain"/>
    <property type="match status" value="1"/>
</dbReference>
<evidence type="ECO:0000259" key="1">
    <source>
        <dbReference type="Pfam" id="PF03551"/>
    </source>
</evidence>
<dbReference type="EMBL" id="CP119075">
    <property type="protein sequence ID" value="WED65092.1"/>
    <property type="molecule type" value="Genomic_DNA"/>
</dbReference>
<gene>
    <name evidence="2" type="ORF">PXH66_22365</name>
</gene>
<sequence length="112" mass="12563">MKRLQTSLLQGTLDLMVLRVVSAGPRHGYDIAKRIEVLSRDILSIGQGSLYPALHRLEERGFVKATWKMSETGRRARFYALTAAGKRELTASEDYWRAFSTAVEHVLKGADA</sequence>
<dbReference type="InterPro" id="IPR036388">
    <property type="entry name" value="WH-like_DNA-bd_sf"/>
</dbReference>